<dbReference type="Gene3D" id="3.40.50.2300">
    <property type="match status" value="1"/>
</dbReference>
<dbReference type="EMBL" id="VUMI01000031">
    <property type="protein sequence ID" value="MSS90078.1"/>
    <property type="molecule type" value="Genomic_DNA"/>
</dbReference>
<evidence type="ECO:0000256" key="2">
    <source>
        <dbReference type="ARBA" id="ARBA00022553"/>
    </source>
</evidence>
<dbReference type="InterPro" id="IPR011006">
    <property type="entry name" value="CheY-like_superfamily"/>
</dbReference>
<dbReference type="Proteomes" id="UP000436047">
    <property type="component" value="Unassembled WGS sequence"/>
</dbReference>
<feature type="transmembrane region" description="Helical" evidence="5">
    <location>
        <begin position="12"/>
        <end position="34"/>
    </location>
</feature>
<dbReference type="CDD" id="cd17546">
    <property type="entry name" value="REC_hyHK_CKI1_RcsC-like"/>
    <property type="match status" value="1"/>
</dbReference>
<dbReference type="PANTHER" id="PTHR45339:SF3">
    <property type="entry name" value="HISTIDINE KINASE"/>
    <property type="match status" value="1"/>
</dbReference>
<feature type="domain" description="Response regulatory" evidence="6">
    <location>
        <begin position="23"/>
        <end position="156"/>
    </location>
</feature>
<keyword evidence="5" id="KW-1133">Transmembrane helix</keyword>
<reference evidence="7 8" key="1">
    <citation type="submission" date="2019-08" db="EMBL/GenBank/DDBJ databases">
        <title>In-depth cultivation of the pig gut microbiome towards novel bacterial diversity and tailored functional studies.</title>
        <authorList>
            <person name="Wylensek D."/>
            <person name="Hitch T.C.A."/>
            <person name="Clavel T."/>
        </authorList>
    </citation>
    <scope>NUCLEOTIDE SEQUENCE [LARGE SCALE GENOMIC DNA]</scope>
    <source>
        <strain evidence="7 8">WCA-389-WT-23B</strain>
    </source>
</reference>
<evidence type="ECO:0000256" key="3">
    <source>
        <dbReference type="ARBA" id="ARBA00024867"/>
    </source>
</evidence>
<dbReference type="PANTHER" id="PTHR45339">
    <property type="entry name" value="HYBRID SIGNAL TRANSDUCTION HISTIDINE KINASE J"/>
    <property type="match status" value="1"/>
</dbReference>
<evidence type="ECO:0000313" key="7">
    <source>
        <dbReference type="EMBL" id="MSS90078.1"/>
    </source>
</evidence>
<dbReference type="SMART" id="SM00448">
    <property type="entry name" value="REC"/>
    <property type="match status" value="1"/>
</dbReference>
<comment type="caution">
    <text evidence="4">Lacks conserved residue(s) required for the propagation of feature annotation.</text>
</comment>
<dbReference type="GeneID" id="86054910"/>
<gene>
    <name evidence="7" type="ORF">FYJ45_17875</name>
</gene>
<dbReference type="SUPFAM" id="SSF52172">
    <property type="entry name" value="CheY-like"/>
    <property type="match status" value="1"/>
</dbReference>
<evidence type="ECO:0000259" key="6">
    <source>
        <dbReference type="PROSITE" id="PS50110"/>
    </source>
</evidence>
<keyword evidence="2" id="KW-0597">Phosphoprotein</keyword>
<keyword evidence="5" id="KW-0812">Transmembrane</keyword>
<dbReference type="GO" id="GO:0000160">
    <property type="term" value="P:phosphorelay signal transduction system"/>
    <property type="evidence" value="ECO:0007669"/>
    <property type="project" value="InterPro"/>
</dbReference>
<evidence type="ECO:0000256" key="4">
    <source>
        <dbReference type="PROSITE-ProRule" id="PRU00169"/>
    </source>
</evidence>
<comment type="caution">
    <text evidence="7">The sequence shown here is derived from an EMBL/GenBank/DDBJ whole genome shotgun (WGS) entry which is preliminary data.</text>
</comment>
<dbReference type="PROSITE" id="PS50110">
    <property type="entry name" value="RESPONSE_REGULATORY"/>
    <property type="match status" value="1"/>
</dbReference>
<sequence>MNVSRRKNSKLMLAGITGICALEVLLTVAGILSVRRMQNTATMIYEHPYTVSNEARAMRSRLLDMKGFITTLLFLMEPSKYDAILMNVQIPLMNGYQATELIRRAECPRSATIPIIAMTADALHEDMVKAAASGMNAHMAKPIDPEQLYHLLKKKILKE</sequence>
<dbReference type="InterPro" id="IPR001789">
    <property type="entry name" value="Sig_transdc_resp-reg_receiver"/>
</dbReference>
<dbReference type="RefSeq" id="WP_154466285.1">
    <property type="nucleotide sequence ID" value="NZ_JAXDZL010000183.1"/>
</dbReference>
<accession>A0A6N7WKV6</accession>
<organism evidence="7 8">
    <name type="scientific">Eisenbergiella porci</name>
    <dbReference type="NCBI Taxonomy" id="2652274"/>
    <lineage>
        <taxon>Bacteria</taxon>
        <taxon>Bacillati</taxon>
        <taxon>Bacillota</taxon>
        <taxon>Clostridia</taxon>
        <taxon>Lachnospirales</taxon>
        <taxon>Lachnospiraceae</taxon>
        <taxon>Eisenbergiella</taxon>
    </lineage>
</organism>
<keyword evidence="5" id="KW-0472">Membrane</keyword>
<name>A0A6N7WKV6_9FIRM</name>
<protein>
    <recommendedName>
        <fullName evidence="1">Stage 0 sporulation protein A homolog</fullName>
    </recommendedName>
</protein>
<evidence type="ECO:0000256" key="1">
    <source>
        <dbReference type="ARBA" id="ARBA00018672"/>
    </source>
</evidence>
<dbReference type="Pfam" id="PF00072">
    <property type="entry name" value="Response_reg"/>
    <property type="match status" value="1"/>
</dbReference>
<keyword evidence="8" id="KW-1185">Reference proteome</keyword>
<dbReference type="AlphaFoldDB" id="A0A6N7WKV6"/>
<proteinExistence type="predicted"/>
<evidence type="ECO:0000313" key="8">
    <source>
        <dbReference type="Proteomes" id="UP000436047"/>
    </source>
</evidence>
<evidence type="ECO:0000256" key="5">
    <source>
        <dbReference type="SAM" id="Phobius"/>
    </source>
</evidence>
<comment type="function">
    <text evidence="3">May play the central regulatory role in sporulation. It may be an element of the effector pathway responsible for the activation of sporulation genes in response to nutritional stress. Spo0A may act in concert with spo0H (a sigma factor) to control the expression of some genes that are critical to the sporulation process.</text>
</comment>